<keyword evidence="2" id="KW-1185">Reference proteome</keyword>
<dbReference type="AlphaFoldDB" id="A0AAV4S652"/>
<proteinExistence type="predicted"/>
<name>A0AAV4S652_CAEEX</name>
<dbReference type="Proteomes" id="UP001054945">
    <property type="component" value="Unassembled WGS sequence"/>
</dbReference>
<gene>
    <name evidence="1" type="ORF">CEXT_473181</name>
</gene>
<evidence type="ECO:0000313" key="1">
    <source>
        <dbReference type="EMBL" id="GIY27498.1"/>
    </source>
</evidence>
<sequence>MSPPNQSTALICTAFIKRNRRRRESRRRLVDFSFLVRSFSLHPTNPLFLFTQHTHGTYSPNLPIASIHPTNPLNLFTQSTHCIYSSNKSIASFHPTKLLHQMH</sequence>
<reference evidence="1 2" key="1">
    <citation type="submission" date="2021-06" db="EMBL/GenBank/DDBJ databases">
        <title>Caerostris extrusa draft genome.</title>
        <authorList>
            <person name="Kono N."/>
            <person name="Arakawa K."/>
        </authorList>
    </citation>
    <scope>NUCLEOTIDE SEQUENCE [LARGE SCALE GENOMIC DNA]</scope>
</reference>
<comment type="caution">
    <text evidence="1">The sequence shown here is derived from an EMBL/GenBank/DDBJ whole genome shotgun (WGS) entry which is preliminary data.</text>
</comment>
<accession>A0AAV4S652</accession>
<evidence type="ECO:0000313" key="2">
    <source>
        <dbReference type="Proteomes" id="UP001054945"/>
    </source>
</evidence>
<dbReference type="EMBL" id="BPLR01008825">
    <property type="protein sequence ID" value="GIY27498.1"/>
    <property type="molecule type" value="Genomic_DNA"/>
</dbReference>
<organism evidence="1 2">
    <name type="scientific">Caerostris extrusa</name>
    <name type="common">Bark spider</name>
    <name type="synonym">Caerostris bankana</name>
    <dbReference type="NCBI Taxonomy" id="172846"/>
    <lineage>
        <taxon>Eukaryota</taxon>
        <taxon>Metazoa</taxon>
        <taxon>Ecdysozoa</taxon>
        <taxon>Arthropoda</taxon>
        <taxon>Chelicerata</taxon>
        <taxon>Arachnida</taxon>
        <taxon>Araneae</taxon>
        <taxon>Araneomorphae</taxon>
        <taxon>Entelegynae</taxon>
        <taxon>Araneoidea</taxon>
        <taxon>Araneidae</taxon>
        <taxon>Caerostris</taxon>
    </lineage>
</organism>
<protein>
    <submittedName>
        <fullName evidence="1">Uncharacterized protein</fullName>
    </submittedName>
</protein>